<dbReference type="EMBL" id="BPLR01012824">
    <property type="protein sequence ID" value="GIY56916.1"/>
    <property type="molecule type" value="Genomic_DNA"/>
</dbReference>
<gene>
    <name evidence="2" type="ORF">CEXT_756601</name>
</gene>
<proteinExistence type="predicted"/>
<evidence type="ECO:0000313" key="3">
    <source>
        <dbReference type="Proteomes" id="UP001054945"/>
    </source>
</evidence>
<evidence type="ECO:0000313" key="2">
    <source>
        <dbReference type="EMBL" id="GIY56916.1"/>
    </source>
</evidence>
<keyword evidence="1" id="KW-0812">Transmembrane</keyword>
<reference evidence="2 3" key="1">
    <citation type="submission" date="2021-06" db="EMBL/GenBank/DDBJ databases">
        <title>Caerostris extrusa draft genome.</title>
        <authorList>
            <person name="Kono N."/>
            <person name="Arakawa K."/>
        </authorList>
    </citation>
    <scope>NUCLEOTIDE SEQUENCE [LARGE SCALE GENOMIC DNA]</scope>
</reference>
<keyword evidence="1" id="KW-1133">Transmembrane helix</keyword>
<organism evidence="2 3">
    <name type="scientific">Caerostris extrusa</name>
    <name type="common">Bark spider</name>
    <name type="synonym">Caerostris bankana</name>
    <dbReference type="NCBI Taxonomy" id="172846"/>
    <lineage>
        <taxon>Eukaryota</taxon>
        <taxon>Metazoa</taxon>
        <taxon>Ecdysozoa</taxon>
        <taxon>Arthropoda</taxon>
        <taxon>Chelicerata</taxon>
        <taxon>Arachnida</taxon>
        <taxon>Araneae</taxon>
        <taxon>Araneomorphae</taxon>
        <taxon>Entelegynae</taxon>
        <taxon>Araneoidea</taxon>
        <taxon>Araneidae</taxon>
        <taxon>Caerostris</taxon>
    </lineage>
</organism>
<sequence length="96" mass="10987">MICISDELNNLLCTSHRGEVGTDHTKANEISCASGQFWVLDANLFPSIDRICDMSDDLLDRADNATELFLHRAFLFTTLLVCFRSFMRVNEKQKQK</sequence>
<protein>
    <submittedName>
        <fullName evidence="2">Uncharacterized protein</fullName>
    </submittedName>
</protein>
<name>A0AAV4UGQ7_CAEEX</name>
<keyword evidence="3" id="KW-1185">Reference proteome</keyword>
<feature type="transmembrane region" description="Helical" evidence="1">
    <location>
        <begin position="69"/>
        <end position="87"/>
    </location>
</feature>
<comment type="caution">
    <text evidence="2">The sequence shown here is derived from an EMBL/GenBank/DDBJ whole genome shotgun (WGS) entry which is preliminary data.</text>
</comment>
<accession>A0AAV4UGQ7</accession>
<dbReference type="AlphaFoldDB" id="A0AAV4UGQ7"/>
<keyword evidence="1" id="KW-0472">Membrane</keyword>
<dbReference type="Proteomes" id="UP001054945">
    <property type="component" value="Unassembled WGS sequence"/>
</dbReference>
<evidence type="ECO:0000256" key="1">
    <source>
        <dbReference type="SAM" id="Phobius"/>
    </source>
</evidence>